<gene>
    <name evidence="3" type="ORF">DAEQUDRAFT_721257</name>
</gene>
<dbReference type="AlphaFoldDB" id="A0A165TQI2"/>
<feature type="compositionally biased region" description="Polar residues" evidence="1">
    <location>
        <begin position="76"/>
        <end position="96"/>
    </location>
</feature>
<sequence length="104" mass="11086">MSKHFVFPVNDNQRNRLCLLRSAIFVAGMLMIMTATQQTHIPTRGEKGTNSLLLGIHGLEVDSSTVKRTLPRESTRTSCSVAGSTVLTGSEPSLSQGGPRCAAG</sequence>
<feature type="region of interest" description="Disordered" evidence="1">
    <location>
        <begin position="67"/>
        <end position="104"/>
    </location>
</feature>
<proteinExistence type="predicted"/>
<evidence type="ECO:0000256" key="2">
    <source>
        <dbReference type="SAM" id="Phobius"/>
    </source>
</evidence>
<keyword evidence="2" id="KW-0472">Membrane</keyword>
<dbReference type="EMBL" id="KV429035">
    <property type="protein sequence ID" value="KZT73790.1"/>
    <property type="molecule type" value="Genomic_DNA"/>
</dbReference>
<feature type="transmembrane region" description="Helical" evidence="2">
    <location>
        <begin position="18"/>
        <end position="36"/>
    </location>
</feature>
<keyword evidence="2" id="KW-0812">Transmembrane</keyword>
<protein>
    <submittedName>
        <fullName evidence="3">Uncharacterized protein</fullName>
    </submittedName>
</protein>
<evidence type="ECO:0000313" key="3">
    <source>
        <dbReference type="EMBL" id="KZT73790.1"/>
    </source>
</evidence>
<evidence type="ECO:0000256" key="1">
    <source>
        <dbReference type="SAM" id="MobiDB-lite"/>
    </source>
</evidence>
<accession>A0A165TQI2</accession>
<name>A0A165TQI2_9APHY</name>
<organism evidence="3 4">
    <name type="scientific">Daedalea quercina L-15889</name>
    <dbReference type="NCBI Taxonomy" id="1314783"/>
    <lineage>
        <taxon>Eukaryota</taxon>
        <taxon>Fungi</taxon>
        <taxon>Dikarya</taxon>
        <taxon>Basidiomycota</taxon>
        <taxon>Agaricomycotina</taxon>
        <taxon>Agaricomycetes</taxon>
        <taxon>Polyporales</taxon>
        <taxon>Fomitopsis</taxon>
    </lineage>
</organism>
<evidence type="ECO:0000313" key="4">
    <source>
        <dbReference type="Proteomes" id="UP000076727"/>
    </source>
</evidence>
<dbReference type="Proteomes" id="UP000076727">
    <property type="component" value="Unassembled WGS sequence"/>
</dbReference>
<keyword evidence="2" id="KW-1133">Transmembrane helix</keyword>
<keyword evidence="4" id="KW-1185">Reference proteome</keyword>
<reference evidence="3 4" key="1">
    <citation type="journal article" date="2016" name="Mol. Biol. Evol.">
        <title>Comparative Genomics of Early-Diverging Mushroom-Forming Fungi Provides Insights into the Origins of Lignocellulose Decay Capabilities.</title>
        <authorList>
            <person name="Nagy L.G."/>
            <person name="Riley R."/>
            <person name="Tritt A."/>
            <person name="Adam C."/>
            <person name="Daum C."/>
            <person name="Floudas D."/>
            <person name="Sun H."/>
            <person name="Yadav J.S."/>
            <person name="Pangilinan J."/>
            <person name="Larsson K.H."/>
            <person name="Matsuura K."/>
            <person name="Barry K."/>
            <person name="Labutti K."/>
            <person name="Kuo R."/>
            <person name="Ohm R.A."/>
            <person name="Bhattacharya S.S."/>
            <person name="Shirouzu T."/>
            <person name="Yoshinaga Y."/>
            <person name="Martin F.M."/>
            <person name="Grigoriev I.V."/>
            <person name="Hibbett D.S."/>
        </authorList>
    </citation>
    <scope>NUCLEOTIDE SEQUENCE [LARGE SCALE GENOMIC DNA]</scope>
    <source>
        <strain evidence="3 4">L-15889</strain>
    </source>
</reference>